<dbReference type="Pfam" id="PF03881">
    <property type="entry name" value="Fructosamin_kin"/>
    <property type="match status" value="1"/>
</dbReference>
<organism evidence="3 4">
    <name type="scientific">Marinobacterium lacunae</name>
    <dbReference type="NCBI Taxonomy" id="1232683"/>
    <lineage>
        <taxon>Bacteria</taxon>
        <taxon>Pseudomonadati</taxon>
        <taxon>Pseudomonadota</taxon>
        <taxon>Gammaproteobacteria</taxon>
        <taxon>Oceanospirillales</taxon>
        <taxon>Oceanospirillaceae</taxon>
        <taxon>Marinobacterium</taxon>
    </lineage>
</organism>
<dbReference type="STRING" id="1232683.ADIMK_3749"/>
<evidence type="ECO:0000313" key="3">
    <source>
        <dbReference type="EMBL" id="KEA62088.1"/>
    </source>
</evidence>
<dbReference type="RefSeq" id="WP_036191272.1">
    <property type="nucleotide sequence ID" value="NZ_JMQN01000057.1"/>
</dbReference>
<dbReference type="InterPro" id="IPR011009">
    <property type="entry name" value="Kinase-like_dom_sf"/>
</dbReference>
<comment type="similarity">
    <text evidence="1 2">Belongs to the fructosamine kinase family.</text>
</comment>
<dbReference type="OrthoDB" id="5291879at2"/>
<dbReference type="GO" id="GO:0016301">
    <property type="term" value="F:kinase activity"/>
    <property type="evidence" value="ECO:0007669"/>
    <property type="project" value="UniProtKB-UniRule"/>
</dbReference>
<protein>
    <submittedName>
        <fullName evidence="3">Ribulosamine/erythrulosamine 3-kinase potentially involved in protein deglycation</fullName>
    </submittedName>
</protein>
<keyword evidence="2 3" id="KW-0418">Kinase</keyword>
<dbReference type="eggNOG" id="COG3001">
    <property type="taxonomic scope" value="Bacteria"/>
</dbReference>
<keyword evidence="4" id="KW-1185">Reference proteome</keyword>
<gene>
    <name evidence="3" type="ORF">ADIMK_3749</name>
</gene>
<dbReference type="PANTHER" id="PTHR12149">
    <property type="entry name" value="FRUCTOSAMINE 3 KINASE-RELATED PROTEIN"/>
    <property type="match status" value="1"/>
</dbReference>
<dbReference type="Gene3D" id="3.90.1200.10">
    <property type="match status" value="1"/>
</dbReference>
<reference evidence="3 4" key="1">
    <citation type="submission" date="2014-04" db="EMBL/GenBank/DDBJ databases">
        <title>Marinobacterium kochiensis sp. nov., isolated from sediment sample collected from Kochi backwaters in Kerala, India.</title>
        <authorList>
            <person name="Singh A."/>
            <person name="Pinnaka A.K."/>
        </authorList>
    </citation>
    <scope>NUCLEOTIDE SEQUENCE [LARGE SCALE GENOMIC DNA]</scope>
    <source>
        <strain evidence="3 4">AK27</strain>
    </source>
</reference>
<dbReference type="AlphaFoldDB" id="A0A081FU83"/>
<proteinExistence type="inferred from homology"/>
<dbReference type="PATRIC" id="fig|1232683.4.peg.3690"/>
<dbReference type="PIRSF" id="PIRSF006221">
    <property type="entry name" value="Ketosamine-3-kinase"/>
    <property type="match status" value="1"/>
</dbReference>
<keyword evidence="2" id="KW-0808">Transferase</keyword>
<dbReference type="SUPFAM" id="SSF56112">
    <property type="entry name" value="Protein kinase-like (PK-like)"/>
    <property type="match status" value="1"/>
</dbReference>
<evidence type="ECO:0000313" key="4">
    <source>
        <dbReference type="Proteomes" id="UP000028252"/>
    </source>
</evidence>
<dbReference type="InterPro" id="IPR016477">
    <property type="entry name" value="Fructo-/Ketosamine-3-kinase"/>
</dbReference>
<sequence length="254" mass="28897">MHSFVKRNPVKGSDRILKEAQGLELLERTLREASIGELSVPARIAVEREQLELECVSSAPPTDRLMRDLGRGLARLHALNGPAYGLEENNYIGLSPQKNGWSDDWGTFFVERRLGFQIERISDSRLRQRFEHALASYRAALIAMLNRHVDAPALVHGDLWSGNVLFDSQRVWLIDPAVYYADPEVDLAMSEMFGGFSPAFYAAYQEVRPLSSIYPFKRRIYNLYHYLNHYNLFGSSYLPGCEEGLAALDETLHC</sequence>
<dbReference type="EMBL" id="JMQN01000057">
    <property type="protein sequence ID" value="KEA62088.1"/>
    <property type="molecule type" value="Genomic_DNA"/>
</dbReference>
<comment type="caution">
    <text evidence="3">The sequence shown here is derived from an EMBL/GenBank/DDBJ whole genome shotgun (WGS) entry which is preliminary data.</text>
</comment>
<dbReference type="PANTHER" id="PTHR12149:SF8">
    <property type="entry name" value="PROTEIN-RIBULOSAMINE 3-KINASE"/>
    <property type="match status" value="1"/>
</dbReference>
<accession>A0A081FU83</accession>
<evidence type="ECO:0000256" key="1">
    <source>
        <dbReference type="ARBA" id="ARBA00009460"/>
    </source>
</evidence>
<evidence type="ECO:0000256" key="2">
    <source>
        <dbReference type="PIRNR" id="PIRNR006221"/>
    </source>
</evidence>
<name>A0A081FU83_9GAMM</name>
<dbReference type="Proteomes" id="UP000028252">
    <property type="component" value="Unassembled WGS sequence"/>
</dbReference>